<evidence type="ECO:0000256" key="1">
    <source>
        <dbReference type="ARBA" id="ARBA00007169"/>
    </source>
</evidence>
<dbReference type="RefSeq" id="WP_203902272.1">
    <property type="nucleotide sequence ID" value="NZ_BOPF01000022.1"/>
</dbReference>
<evidence type="ECO:0000313" key="4">
    <source>
        <dbReference type="Proteomes" id="UP000619260"/>
    </source>
</evidence>
<dbReference type="SUPFAM" id="SSF53474">
    <property type="entry name" value="alpha/beta-Hydrolases"/>
    <property type="match status" value="1"/>
</dbReference>
<accession>A0A8J3YRZ9</accession>
<dbReference type="AlphaFoldDB" id="A0A8J3YRZ9"/>
<keyword evidence="4" id="KW-1185">Reference proteome</keyword>
<dbReference type="GO" id="GO:0008610">
    <property type="term" value="P:lipid biosynthetic process"/>
    <property type="evidence" value="ECO:0007669"/>
    <property type="project" value="TreeGrafter"/>
</dbReference>
<dbReference type="InterPro" id="IPR001031">
    <property type="entry name" value="Thioesterase"/>
</dbReference>
<comment type="similarity">
    <text evidence="1">Belongs to the thioesterase family.</text>
</comment>
<name>A0A8J3YRZ9_9ACTN</name>
<sequence length="253" mass="27579">MNAGRWLPVVPSRAAPLSLFCFPHAGGGAALFRPWTAPLARVGIESCPVQLPGREDRFREEPFRRVDLLVPRVRAVLEPYLDRPYALYGHSMGAIVAFELARALRREGAPPPAHLVVSGRIAPHLVDPRPTLHDLPDDVLLKRLHALGGIPDALRAAPELLAVALPLVRADLELNETYRYVAEPPLPVRLSAYGGADDPKVDATELSAWSSQTAAEFRQRTFPGGHFFTQNAREAMLTMLGLDLAAGLGSVTR</sequence>
<protein>
    <submittedName>
        <fullName evidence="3">Thioesterase</fullName>
    </submittedName>
</protein>
<dbReference type="EMBL" id="BOPF01000022">
    <property type="protein sequence ID" value="GIJ48800.1"/>
    <property type="molecule type" value="Genomic_DNA"/>
</dbReference>
<proteinExistence type="inferred from homology"/>
<evidence type="ECO:0000259" key="2">
    <source>
        <dbReference type="Pfam" id="PF00975"/>
    </source>
</evidence>
<reference evidence="3" key="1">
    <citation type="submission" date="2021-01" db="EMBL/GenBank/DDBJ databases">
        <title>Whole genome shotgun sequence of Virgisporangium aliadipatigenens NBRC 105644.</title>
        <authorList>
            <person name="Komaki H."/>
            <person name="Tamura T."/>
        </authorList>
    </citation>
    <scope>NUCLEOTIDE SEQUENCE</scope>
    <source>
        <strain evidence="3">NBRC 105644</strain>
    </source>
</reference>
<dbReference type="InterPro" id="IPR012223">
    <property type="entry name" value="TEII"/>
</dbReference>
<organism evidence="3 4">
    <name type="scientific">Virgisporangium aliadipatigenens</name>
    <dbReference type="NCBI Taxonomy" id="741659"/>
    <lineage>
        <taxon>Bacteria</taxon>
        <taxon>Bacillati</taxon>
        <taxon>Actinomycetota</taxon>
        <taxon>Actinomycetes</taxon>
        <taxon>Micromonosporales</taxon>
        <taxon>Micromonosporaceae</taxon>
        <taxon>Virgisporangium</taxon>
    </lineage>
</organism>
<dbReference type="PANTHER" id="PTHR11487:SF0">
    <property type="entry name" value="S-ACYL FATTY ACID SYNTHASE THIOESTERASE, MEDIUM CHAIN"/>
    <property type="match status" value="1"/>
</dbReference>
<comment type="caution">
    <text evidence="3">The sequence shown here is derived from an EMBL/GenBank/DDBJ whole genome shotgun (WGS) entry which is preliminary data.</text>
</comment>
<dbReference type="Pfam" id="PF00975">
    <property type="entry name" value="Thioesterase"/>
    <property type="match status" value="1"/>
</dbReference>
<dbReference type="InterPro" id="IPR029058">
    <property type="entry name" value="AB_hydrolase_fold"/>
</dbReference>
<evidence type="ECO:0000313" key="3">
    <source>
        <dbReference type="EMBL" id="GIJ48800.1"/>
    </source>
</evidence>
<feature type="domain" description="Thioesterase" evidence="2">
    <location>
        <begin position="19"/>
        <end position="237"/>
    </location>
</feature>
<dbReference type="PANTHER" id="PTHR11487">
    <property type="entry name" value="THIOESTERASE"/>
    <property type="match status" value="1"/>
</dbReference>
<gene>
    <name evidence="3" type="ORF">Val02_56860</name>
</gene>
<dbReference type="Gene3D" id="3.40.50.1820">
    <property type="entry name" value="alpha/beta hydrolase"/>
    <property type="match status" value="1"/>
</dbReference>
<dbReference type="Proteomes" id="UP000619260">
    <property type="component" value="Unassembled WGS sequence"/>
</dbReference>